<keyword evidence="3" id="KW-0808">Transferase</keyword>
<evidence type="ECO:0000313" key="4">
    <source>
        <dbReference type="Proteomes" id="UP001363151"/>
    </source>
</evidence>
<evidence type="ECO:0000259" key="2">
    <source>
        <dbReference type="PROSITE" id="PS51698"/>
    </source>
</evidence>
<organism evidence="3 4">
    <name type="scientific">Aureococcus anophagefferens</name>
    <name type="common">Harmful bloom alga</name>
    <dbReference type="NCBI Taxonomy" id="44056"/>
    <lineage>
        <taxon>Eukaryota</taxon>
        <taxon>Sar</taxon>
        <taxon>Stramenopiles</taxon>
        <taxon>Ochrophyta</taxon>
        <taxon>Pelagophyceae</taxon>
        <taxon>Pelagomonadales</taxon>
        <taxon>Pelagomonadaceae</taxon>
        <taxon>Aureococcus</taxon>
    </lineage>
</organism>
<sequence length="463" mass="50031">MCDYSKWDKFTDADSDSDSESASLFSGLNRFVQSLGPKADGGAHPWEAPADVAQDRPLRFAVGDAVDVLVGDDQGRLGGDWRRGVVAAVRCPAREWPPGARCPYRVTLESGGDVACPRDDDSCVRCARSRGRPPNASAARGPRRRARRGPERLRRGDGLLLRRPRRRGGAGPRRRGRPVPRERRRAARRRPSAPSSPLLEPRHGRVVVVANDDGAGADLDVVATALFAALSPRGTRGARLRGLPLGATRKKNRGPKVAVARRLLAYARADQDRAVGGARNREGKPCLLAVAGGGFFGDDCAAALCDELRGHGATADDAAAGPTRRPPPGGRRRSRRYGRPDGAPAAHPLRRRRAAPDRRRARPPPVAALPSPRASCPISMDVMREPVVCACGNTFERSFIAAWLTTNDTSPVTGEVLPHKMLVPNHSMRSDIQEWHDECKRAGGAPPSPTRAAQQRRRDPEDA</sequence>
<feature type="compositionally biased region" description="Low complexity" evidence="1">
    <location>
        <begin position="313"/>
        <end position="323"/>
    </location>
</feature>
<name>A0ABR1FP02_AURAN</name>
<dbReference type="PROSITE" id="PS51698">
    <property type="entry name" value="U_BOX"/>
    <property type="match status" value="1"/>
</dbReference>
<dbReference type="InterPro" id="IPR052085">
    <property type="entry name" value="WD-SAM-U-box"/>
</dbReference>
<comment type="caution">
    <text evidence="3">The sequence shown here is derived from an EMBL/GenBank/DDBJ whole genome shotgun (WGS) entry which is preliminary data.</text>
</comment>
<reference evidence="3 4" key="1">
    <citation type="submission" date="2024-03" db="EMBL/GenBank/DDBJ databases">
        <title>Aureococcus anophagefferens CCMP1851 and Kratosvirus quantuckense: Draft genome of a second virus-susceptible host strain in the model system.</title>
        <authorList>
            <person name="Chase E."/>
            <person name="Truchon A.R."/>
            <person name="Schepens W."/>
            <person name="Wilhelm S.W."/>
        </authorList>
    </citation>
    <scope>NUCLEOTIDE SEQUENCE [LARGE SCALE GENOMIC DNA]</scope>
    <source>
        <strain evidence="3 4">CCMP1851</strain>
    </source>
</reference>
<proteinExistence type="predicted"/>
<dbReference type="PANTHER" id="PTHR46573:SF1">
    <property type="entry name" value="WD REPEAT, SAM AND U-BOX DOMAIN-CONTAINING PROTEIN 1"/>
    <property type="match status" value="1"/>
</dbReference>
<keyword evidence="4" id="KW-1185">Reference proteome</keyword>
<feature type="compositionally biased region" description="Basic and acidic residues" evidence="1">
    <location>
        <begin position="1"/>
        <end position="12"/>
    </location>
</feature>
<dbReference type="SUPFAM" id="SSF57850">
    <property type="entry name" value="RING/U-box"/>
    <property type="match status" value="1"/>
</dbReference>
<evidence type="ECO:0000313" key="3">
    <source>
        <dbReference type="EMBL" id="KAK7234629.1"/>
    </source>
</evidence>
<feature type="region of interest" description="Disordered" evidence="1">
    <location>
        <begin position="1"/>
        <end position="20"/>
    </location>
</feature>
<accession>A0ABR1FP02</accession>
<dbReference type="InterPro" id="IPR013083">
    <property type="entry name" value="Znf_RING/FYVE/PHD"/>
</dbReference>
<gene>
    <name evidence="3" type="ORF">SO694_0019109</name>
</gene>
<feature type="region of interest" description="Disordered" evidence="1">
    <location>
        <begin position="439"/>
        <end position="463"/>
    </location>
</feature>
<dbReference type="CDD" id="cd16655">
    <property type="entry name" value="RING-Ubox_WDSUB1-like"/>
    <property type="match status" value="1"/>
</dbReference>
<dbReference type="Gene3D" id="3.30.40.10">
    <property type="entry name" value="Zinc/RING finger domain, C3HC4 (zinc finger)"/>
    <property type="match status" value="1"/>
</dbReference>
<dbReference type="InterPro" id="IPR003613">
    <property type="entry name" value="Ubox_domain"/>
</dbReference>
<feature type="compositionally biased region" description="Basic residues" evidence="1">
    <location>
        <begin position="162"/>
        <end position="191"/>
    </location>
</feature>
<evidence type="ECO:0000256" key="1">
    <source>
        <dbReference type="SAM" id="MobiDB-lite"/>
    </source>
</evidence>
<feature type="domain" description="U-box" evidence="2">
    <location>
        <begin position="369"/>
        <end position="442"/>
    </location>
</feature>
<protein>
    <submittedName>
        <fullName evidence="3">Ubiquitin-protein transferase</fullName>
    </submittedName>
</protein>
<dbReference type="Pfam" id="PF04564">
    <property type="entry name" value="U-box"/>
    <property type="match status" value="1"/>
</dbReference>
<dbReference type="SMART" id="SM00504">
    <property type="entry name" value="Ubox"/>
    <property type="match status" value="1"/>
</dbReference>
<feature type="region of interest" description="Disordered" evidence="1">
    <location>
        <begin position="313"/>
        <end position="375"/>
    </location>
</feature>
<dbReference type="EMBL" id="JBBJCI010000316">
    <property type="protein sequence ID" value="KAK7234629.1"/>
    <property type="molecule type" value="Genomic_DNA"/>
</dbReference>
<dbReference type="Proteomes" id="UP001363151">
    <property type="component" value="Unassembled WGS sequence"/>
</dbReference>
<dbReference type="GO" id="GO:0016740">
    <property type="term" value="F:transferase activity"/>
    <property type="evidence" value="ECO:0007669"/>
    <property type="project" value="UniProtKB-KW"/>
</dbReference>
<dbReference type="PANTHER" id="PTHR46573">
    <property type="entry name" value="WD REPEAT, SAM AND U-BOX DOMAIN-CONTAINING PROTEIN 1"/>
    <property type="match status" value="1"/>
</dbReference>
<feature type="compositionally biased region" description="Basic and acidic residues" evidence="1">
    <location>
        <begin position="148"/>
        <end position="157"/>
    </location>
</feature>
<feature type="region of interest" description="Disordered" evidence="1">
    <location>
        <begin position="127"/>
        <end position="200"/>
    </location>
</feature>